<gene>
    <name evidence="1" type="ORF">O6H91_13G097600</name>
</gene>
<proteinExistence type="predicted"/>
<keyword evidence="2" id="KW-1185">Reference proteome</keyword>
<comment type="caution">
    <text evidence="1">The sequence shown here is derived from an EMBL/GenBank/DDBJ whole genome shotgun (WGS) entry which is preliminary data.</text>
</comment>
<name>A0ACC2BXT0_DIPCM</name>
<sequence length="143" mass="15631">MDKSSRMAIVKSLEHLCSLGALTDEGKLSDPVGVQISHLPLEPLFAKAMLMSPSFKCSEEMLAAVAMLSVNRSFLLHRINLKRQIQGYVQGIGLELLSCEEDYSSFRRCLAASFFLIAACKQPDGTFRALASGQTVSIHPSLL</sequence>
<protein>
    <submittedName>
        <fullName evidence="1">Uncharacterized protein</fullName>
    </submittedName>
</protein>
<dbReference type="Proteomes" id="UP001162992">
    <property type="component" value="Chromosome 13"/>
</dbReference>
<evidence type="ECO:0000313" key="1">
    <source>
        <dbReference type="EMBL" id="KAJ7534517.1"/>
    </source>
</evidence>
<organism evidence="1 2">
    <name type="scientific">Diphasiastrum complanatum</name>
    <name type="common">Issler's clubmoss</name>
    <name type="synonym">Lycopodium complanatum</name>
    <dbReference type="NCBI Taxonomy" id="34168"/>
    <lineage>
        <taxon>Eukaryota</taxon>
        <taxon>Viridiplantae</taxon>
        <taxon>Streptophyta</taxon>
        <taxon>Embryophyta</taxon>
        <taxon>Tracheophyta</taxon>
        <taxon>Lycopodiopsida</taxon>
        <taxon>Lycopodiales</taxon>
        <taxon>Lycopodiaceae</taxon>
        <taxon>Lycopodioideae</taxon>
        <taxon>Diphasiastrum</taxon>
    </lineage>
</organism>
<dbReference type="EMBL" id="CM055104">
    <property type="protein sequence ID" value="KAJ7534517.1"/>
    <property type="molecule type" value="Genomic_DNA"/>
</dbReference>
<reference evidence="2" key="1">
    <citation type="journal article" date="2024" name="Proc. Natl. Acad. Sci. U.S.A.">
        <title>Extraordinary preservation of gene collinearity over three hundred million years revealed in homosporous lycophytes.</title>
        <authorList>
            <person name="Li C."/>
            <person name="Wickell D."/>
            <person name="Kuo L.Y."/>
            <person name="Chen X."/>
            <person name="Nie B."/>
            <person name="Liao X."/>
            <person name="Peng D."/>
            <person name="Ji J."/>
            <person name="Jenkins J."/>
            <person name="Williams M."/>
            <person name="Shu S."/>
            <person name="Plott C."/>
            <person name="Barry K."/>
            <person name="Rajasekar S."/>
            <person name="Grimwood J."/>
            <person name="Han X."/>
            <person name="Sun S."/>
            <person name="Hou Z."/>
            <person name="He W."/>
            <person name="Dai G."/>
            <person name="Sun C."/>
            <person name="Schmutz J."/>
            <person name="Leebens-Mack J.H."/>
            <person name="Li F.W."/>
            <person name="Wang L."/>
        </authorList>
    </citation>
    <scope>NUCLEOTIDE SEQUENCE [LARGE SCALE GENOMIC DNA]</scope>
    <source>
        <strain evidence="2">cv. PW_Plant_1</strain>
    </source>
</reference>
<accession>A0ACC2BXT0</accession>
<evidence type="ECO:0000313" key="2">
    <source>
        <dbReference type="Proteomes" id="UP001162992"/>
    </source>
</evidence>